<dbReference type="GO" id="GO:0005975">
    <property type="term" value="P:carbohydrate metabolic process"/>
    <property type="evidence" value="ECO:0007669"/>
    <property type="project" value="InterPro"/>
</dbReference>
<comment type="caution">
    <text evidence="1">The sequence shown here is derived from an EMBL/GenBank/DDBJ whole genome shotgun (WGS) entry which is preliminary data.</text>
</comment>
<dbReference type="SUPFAM" id="SSF88713">
    <property type="entry name" value="Glycoside hydrolase/deacetylase"/>
    <property type="match status" value="1"/>
</dbReference>
<name>A0AAW4YEW7_9BACT</name>
<proteinExistence type="predicted"/>
<accession>A0AAW4YEW7</accession>
<dbReference type="EMBL" id="JAJTVO010000003">
    <property type="protein sequence ID" value="MCE4121174.1"/>
    <property type="molecule type" value="Genomic_DNA"/>
</dbReference>
<dbReference type="RefSeq" id="WP_233338582.1">
    <property type="nucleotide sequence ID" value="NZ_JAJTVO010000003.1"/>
</dbReference>
<sequence length="354" mass="40938">MKNILLTLDYELFGNGNGDVFKHIIEPTNILLALAEKYNAKYTFFFEVVEFWKLKEEWDKGNKMGYNCNPIEAMVSQLQEAVKKGHDVQLHLHPQWVDAKWKDGRWEVNLDEWKLGTYNREGEDALVNLLKMGKLSIESIIKPVSPSYRCVAFRAGGYNAMPSEGIVKAMREVGLHIDSSVYPGGYEESNLSVYDYRNVPKDRGIWFVDKQLENDSNVKTDIIELPIVGNQIKRWRKYASVDRLLSIVKNIKGAKEKYEDKVSGSGARKCSKWQKIQFLLEDECQTWDFCLLSPSVHRSFLQMISKMNHRNYFVLVGHPKSFCGTRGMNFLFKKLTRKGISFTTMSEVFTNELK</sequence>
<evidence type="ECO:0000313" key="2">
    <source>
        <dbReference type="Proteomes" id="UP001200307"/>
    </source>
</evidence>
<evidence type="ECO:0000313" key="1">
    <source>
        <dbReference type="EMBL" id="MCE4121174.1"/>
    </source>
</evidence>
<gene>
    <name evidence="1" type="ORF">LYY06_02695</name>
</gene>
<reference evidence="1" key="1">
    <citation type="submission" date="2021-12" db="EMBL/GenBank/DDBJ databases">
        <authorList>
            <person name="Lv X."/>
        </authorList>
    </citation>
    <scope>NUCLEOTIDE SEQUENCE</scope>
    <source>
        <strain evidence="1">HF2106</strain>
    </source>
</reference>
<protein>
    <recommendedName>
        <fullName evidence="3">NodB homology domain-containing protein</fullName>
    </recommendedName>
</protein>
<dbReference type="InterPro" id="IPR011330">
    <property type="entry name" value="Glyco_hydro/deAcase_b/a-brl"/>
</dbReference>
<organism evidence="1 2">
    <name type="scientific">Segatella copri</name>
    <dbReference type="NCBI Taxonomy" id="165179"/>
    <lineage>
        <taxon>Bacteria</taxon>
        <taxon>Pseudomonadati</taxon>
        <taxon>Bacteroidota</taxon>
        <taxon>Bacteroidia</taxon>
        <taxon>Bacteroidales</taxon>
        <taxon>Prevotellaceae</taxon>
        <taxon>Segatella</taxon>
    </lineage>
</organism>
<dbReference type="AlphaFoldDB" id="A0AAW4YEW7"/>
<evidence type="ECO:0008006" key="3">
    <source>
        <dbReference type="Google" id="ProtNLM"/>
    </source>
</evidence>
<dbReference type="Gene3D" id="3.20.20.370">
    <property type="entry name" value="Glycoside hydrolase/deacetylase"/>
    <property type="match status" value="1"/>
</dbReference>
<dbReference type="Proteomes" id="UP001200307">
    <property type="component" value="Unassembled WGS sequence"/>
</dbReference>